<dbReference type="PRINTS" id="PR01590">
    <property type="entry name" value="HTHFIS"/>
</dbReference>
<dbReference type="InterPro" id="IPR002197">
    <property type="entry name" value="HTH_Fis"/>
</dbReference>
<dbReference type="RefSeq" id="WP_146223376.1">
    <property type="nucleotide sequence ID" value="NZ_JAKVUX010000081.1"/>
</dbReference>
<accession>A0ABX5NF47</accession>
<dbReference type="Gene3D" id="1.10.10.60">
    <property type="entry name" value="Homeodomain-like"/>
    <property type="match status" value="1"/>
</dbReference>
<proteinExistence type="predicted"/>
<reference evidence="2" key="2">
    <citation type="submission" date="2018-06" db="EMBL/GenBank/DDBJ databases">
        <authorList>
            <person name="Martins R.C."/>
            <person name="Perdigao-Neto L.V."/>
            <person name="Costa S.F."/>
            <person name="Levin A.S.S."/>
        </authorList>
    </citation>
    <scope>NUCLEOTIDE SEQUENCE</scope>
    <source>
        <strain evidence="2">1283</strain>
    </source>
</reference>
<evidence type="ECO:0000313" key="2">
    <source>
        <dbReference type="EMBL" id="PYA70027.1"/>
    </source>
</evidence>
<reference evidence="2" key="1">
    <citation type="submission" date="2018-06" db="EMBL/GenBank/DDBJ databases">
        <title>Serratia marcescens genome sequencing and assembly.</title>
        <authorList>
            <person name="Martins R.C.R."/>
            <person name="Perdigao-Neto L.V."/>
            <person name="Costa S.F."/>
            <person name="Levin A.S.S."/>
        </authorList>
    </citation>
    <scope>NUCLEOTIDE SEQUENCE</scope>
    <source>
        <strain evidence="2">1283</strain>
    </source>
</reference>
<comment type="caution">
    <text evidence="2">The sequence shown here is derived from an EMBL/GenBank/DDBJ whole genome shotgun (WGS) entry which is preliminary data.</text>
</comment>
<dbReference type="EMBL" id="QJQB01000191">
    <property type="protein sequence ID" value="PYA70027.1"/>
    <property type="molecule type" value="Genomic_DNA"/>
</dbReference>
<feature type="domain" description="DNA binding HTH" evidence="1">
    <location>
        <begin position="8"/>
        <end position="36"/>
    </location>
</feature>
<sequence length="39" mass="4129">PAPVSAHEALARCGGDHAAAARLLGISRTTLWRRLKHPA</sequence>
<keyword evidence="3" id="KW-1185">Reference proteome</keyword>
<name>A0ABX5NF47_SERMA</name>
<organism evidence="2 3">
    <name type="scientific">Serratia marcescens</name>
    <dbReference type="NCBI Taxonomy" id="615"/>
    <lineage>
        <taxon>Bacteria</taxon>
        <taxon>Pseudomonadati</taxon>
        <taxon>Pseudomonadota</taxon>
        <taxon>Gammaproteobacteria</taxon>
        <taxon>Enterobacterales</taxon>
        <taxon>Yersiniaceae</taxon>
        <taxon>Serratia</taxon>
    </lineage>
</organism>
<feature type="non-terminal residue" evidence="2">
    <location>
        <position position="1"/>
    </location>
</feature>
<dbReference type="SUPFAM" id="SSF46689">
    <property type="entry name" value="Homeodomain-like"/>
    <property type="match status" value="1"/>
</dbReference>
<evidence type="ECO:0000259" key="1">
    <source>
        <dbReference type="Pfam" id="PF02954"/>
    </source>
</evidence>
<dbReference type="Pfam" id="PF02954">
    <property type="entry name" value="HTH_8"/>
    <property type="match status" value="1"/>
</dbReference>
<gene>
    <name evidence="2" type="ORF">DMW51_08505</name>
</gene>
<evidence type="ECO:0000313" key="3">
    <source>
        <dbReference type="Proteomes" id="UP000247823"/>
    </source>
</evidence>
<dbReference type="Proteomes" id="UP000247823">
    <property type="component" value="Unassembled WGS sequence"/>
</dbReference>
<protein>
    <recommendedName>
        <fullName evidence="1">DNA binding HTH domain-containing protein</fullName>
    </recommendedName>
</protein>
<dbReference type="InterPro" id="IPR009057">
    <property type="entry name" value="Homeodomain-like_sf"/>
</dbReference>